<evidence type="ECO:0000313" key="2">
    <source>
        <dbReference type="EMBL" id="OAH15048.1"/>
    </source>
</evidence>
<dbReference type="PATRIC" id="fig|1716141.3.peg.1750"/>
<comment type="caution">
    <text evidence="2">The sequence shown here is derived from an EMBL/GenBank/DDBJ whole genome shotgun (WGS) entry which is preliminary data.</text>
</comment>
<accession>A0A177HY51</accession>
<keyword evidence="3" id="KW-1185">Reference proteome</keyword>
<reference evidence="2 3" key="1">
    <citation type="submission" date="2015-12" db="EMBL/GenBank/DDBJ databases">
        <title>Genome sequence of Streptomyces sp. G25.</title>
        <authorList>
            <person name="Poehlein A."/>
            <person name="Roettig A."/>
            <person name="Hiessl S."/>
            <person name="Hauschild P."/>
            <person name="Schauer J."/>
            <person name="Madkour M.H."/>
            <person name="Al-Ansari A.M."/>
            <person name="Almakishah N.H."/>
            <person name="Steinbuechel A."/>
            <person name="Daniel R."/>
        </authorList>
    </citation>
    <scope>NUCLEOTIDE SEQUENCE [LARGE SCALE GENOMIC DNA]</scope>
    <source>
        <strain evidence="3">G25(2015)</strain>
    </source>
</reference>
<protein>
    <submittedName>
        <fullName evidence="2">Uncharacterized protein</fullName>
    </submittedName>
</protein>
<dbReference type="STRING" id="1716141.STSP_16670"/>
<evidence type="ECO:0000313" key="3">
    <source>
        <dbReference type="Proteomes" id="UP000077381"/>
    </source>
</evidence>
<gene>
    <name evidence="2" type="ORF">STSP_16670</name>
</gene>
<dbReference type="EMBL" id="LOHS01000052">
    <property type="protein sequence ID" value="OAH15048.1"/>
    <property type="molecule type" value="Genomic_DNA"/>
</dbReference>
<organism evidence="2 3">
    <name type="scientific">Streptomyces jeddahensis</name>
    <dbReference type="NCBI Taxonomy" id="1716141"/>
    <lineage>
        <taxon>Bacteria</taxon>
        <taxon>Bacillati</taxon>
        <taxon>Actinomycetota</taxon>
        <taxon>Actinomycetes</taxon>
        <taxon>Kitasatosporales</taxon>
        <taxon>Streptomycetaceae</taxon>
        <taxon>Streptomyces</taxon>
    </lineage>
</organism>
<dbReference type="Proteomes" id="UP000077381">
    <property type="component" value="Unassembled WGS sequence"/>
</dbReference>
<evidence type="ECO:0000256" key="1">
    <source>
        <dbReference type="SAM" id="MobiDB-lite"/>
    </source>
</evidence>
<feature type="region of interest" description="Disordered" evidence="1">
    <location>
        <begin position="46"/>
        <end position="77"/>
    </location>
</feature>
<proteinExistence type="predicted"/>
<dbReference type="AlphaFoldDB" id="A0A177HY51"/>
<dbReference type="RefSeq" id="WP_198547294.1">
    <property type="nucleotide sequence ID" value="NZ_LOHS01000052.1"/>
</dbReference>
<name>A0A177HY51_9ACTN</name>
<feature type="compositionally biased region" description="Basic residues" evidence="1">
    <location>
        <begin position="48"/>
        <end position="58"/>
    </location>
</feature>
<sequence>MARTSPSWYEHSIAYVLTKWPRAAAKHRASIAESLAVVTPTFVTTKRATAHRRGGAGRHPREREPASTCRLDAARER</sequence>